<accession>A0A8T8K4G1</accession>
<dbReference type="EMBL" id="CP058560">
    <property type="protein sequence ID" value="QUH23446.1"/>
    <property type="molecule type" value="Genomic_DNA"/>
</dbReference>
<protein>
    <submittedName>
        <fullName evidence="1">Uncharacterized protein</fullName>
    </submittedName>
</protein>
<evidence type="ECO:0000313" key="2">
    <source>
        <dbReference type="Proteomes" id="UP000681041"/>
    </source>
</evidence>
<evidence type="ECO:0000313" key="1">
    <source>
        <dbReference type="EMBL" id="QUH23446.1"/>
    </source>
</evidence>
<dbReference type="GeneID" id="64820411"/>
<proteinExistence type="predicted"/>
<dbReference type="Proteomes" id="UP000681041">
    <property type="component" value="Chromosome"/>
</dbReference>
<dbReference type="KEGG" id="meme:HYG87_06565"/>
<keyword evidence="2" id="KW-1185">Reference proteome</keyword>
<reference evidence="1" key="1">
    <citation type="submission" date="2020-07" db="EMBL/GenBank/DDBJ databases">
        <title>Methanobacterium. sp. MethCan genome.</title>
        <authorList>
            <person name="Postec A."/>
            <person name="Quemeneur M."/>
        </authorList>
    </citation>
    <scope>NUCLEOTIDE SEQUENCE</scope>
    <source>
        <strain evidence="1">MethCAN</strain>
    </source>
</reference>
<name>A0A8T8K4G1_9EURY</name>
<dbReference type="OrthoDB" id="386069at2157"/>
<dbReference type="RefSeq" id="WP_211532401.1">
    <property type="nucleotide sequence ID" value="NZ_CP058560.1"/>
</dbReference>
<sequence>MVRGSFNQGAFIESLNEAKAEAEINDLEIYNETGYSKLEDYGTTQIAGITAYYNTYYLLYEDNTPVKFNGILRFEKNNKWYAINWMDQLGNPNKNEIEQEIAYYINKL</sequence>
<organism evidence="1 2">
    <name type="scientific">Methanobacterium alkalithermotolerans</name>
    <dbReference type="NCBI Taxonomy" id="2731220"/>
    <lineage>
        <taxon>Archaea</taxon>
        <taxon>Methanobacteriati</taxon>
        <taxon>Methanobacteriota</taxon>
        <taxon>Methanomada group</taxon>
        <taxon>Methanobacteria</taxon>
        <taxon>Methanobacteriales</taxon>
        <taxon>Methanobacteriaceae</taxon>
        <taxon>Methanobacterium</taxon>
    </lineage>
</organism>
<dbReference type="AlphaFoldDB" id="A0A8T8K4G1"/>
<gene>
    <name evidence="1" type="ORF">HYG87_06565</name>
</gene>